<dbReference type="Proteomes" id="UP001163823">
    <property type="component" value="Chromosome 7"/>
</dbReference>
<feature type="transmembrane region" description="Helical" evidence="10">
    <location>
        <begin position="508"/>
        <end position="527"/>
    </location>
</feature>
<proteinExistence type="inferred from homology"/>
<dbReference type="PANTHER" id="PTHR12413">
    <property type="entry name" value="DOLICHYL GLYCOSYLTRANSFERASE"/>
    <property type="match status" value="1"/>
</dbReference>
<comment type="pathway">
    <text evidence="2 10">Protein modification; protein glycosylation.</text>
</comment>
<evidence type="ECO:0000313" key="11">
    <source>
        <dbReference type="EMBL" id="KAJ7961854.1"/>
    </source>
</evidence>
<dbReference type="GO" id="GO:0006487">
    <property type="term" value="P:protein N-linked glycosylation"/>
    <property type="evidence" value="ECO:0007669"/>
    <property type="project" value="TreeGrafter"/>
</dbReference>
<feature type="transmembrane region" description="Helical" evidence="10">
    <location>
        <begin position="322"/>
        <end position="343"/>
    </location>
</feature>
<keyword evidence="6 10" id="KW-0812">Transmembrane</keyword>
<keyword evidence="5 10" id="KW-0808">Transferase</keyword>
<evidence type="ECO:0000313" key="12">
    <source>
        <dbReference type="Proteomes" id="UP001163823"/>
    </source>
</evidence>
<keyword evidence="4 10" id="KW-0328">Glycosyltransferase</keyword>
<evidence type="ECO:0000256" key="5">
    <source>
        <dbReference type="ARBA" id="ARBA00022679"/>
    </source>
</evidence>
<accession>A0AAD7LPB5</accession>
<feature type="transmembrane region" description="Helical" evidence="10">
    <location>
        <begin position="270"/>
        <end position="291"/>
    </location>
</feature>
<feature type="transmembrane region" description="Helical" evidence="10">
    <location>
        <begin position="192"/>
        <end position="214"/>
    </location>
</feature>
<dbReference type="KEGG" id="qsa:O6P43_017153"/>
<comment type="caution">
    <text evidence="11">The sequence shown here is derived from an EMBL/GenBank/DDBJ whole genome shotgun (WGS) entry which is preliminary data.</text>
</comment>
<comment type="subcellular location">
    <subcellularLocation>
        <location evidence="1 10">Endoplasmic reticulum membrane</location>
        <topology evidence="1 10">Multi-pass membrane protein</topology>
    </subcellularLocation>
</comment>
<feature type="transmembrane region" description="Helical" evidence="10">
    <location>
        <begin position="423"/>
        <end position="446"/>
    </location>
</feature>
<evidence type="ECO:0000256" key="8">
    <source>
        <dbReference type="ARBA" id="ARBA00022989"/>
    </source>
</evidence>
<evidence type="ECO:0000256" key="6">
    <source>
        <dbReference type="ARBA" id="ARBA00022692"/>
    </source>
</evidence>
<gene>
    <name evidence="11" type="ORF">O6P43_017153</name>
</gene>
<evidence type="ECO:0000256" key="4">
    <source>
        <dbReference type="ARBA" id="ARBA00022676"/>
    </source>
</evidence>
<evidence type="ECO:0000256" key="10">
    <source>
        <dbReference type="RuleBase" id="RU363110"/>
    </source>
</evidence>
<name>A0AAD7LPB5_QUISA</name>
<dbReference type="Pfam" id="PF03155">
    <property type="entry name" value="Alg6_Alg8"/>
    <property type="match status" value="1"/>
</dbReference>
<dbReference type="GO" id="GO:0005789">
    <property type="term" value="C:endoplasmic reticulum membrane"/>
    <property type="evidence" value="ECO:0007669"/>
    <property type="project" value="UniProtKB-SubCell"/>
</dbReference>
<keyword evidence="8 10" id="KW-1133">Transmembrane helix</keyword>
<dbReference type="PANTHER" id="PTHR12413:SF2">
    <property type="entry name" value="DOLICHYL PYROPHOSPHATE GLC1MAN9GLCNAC2 ALPHA-1,3-GLUCOSYLTRANSFERASE-RELATED"/>
    <property type="match status" value="1"/>
</dbReference>
<dbReference type="InterPro" id="IPR004856">
    <property type="entry name" value="Glyco_trans_ALG6/ALG8"/>
</dbReference>
<feature type="transmembrane region" description="Helical" evidence="10">
    <location>
        <begin position="142"/>
        <end position="158"/>
    </location>
</feature>
<dbReference type="AlphaFoldDB" id="A0AAD7LPB5"/>
<dbReference type="EC" id="2.4.1.-" evidence="10"/>
<evidence type="ECO:0000256" key="3">
    <source>
        <dbReference type="ARBA" id="ARBA00008715"/>
    </source>
</evidence>
<dbReference type="EMBL" id="JARAOO010000007">
    <property type="protein sequence ID" value="KAJ7961854.1"/>
    <property type="molecule type" value="Genomic_DNA"/>
</dbReference>
<evidence type="ECO:0000256" key="2">
    <source>
        <dbReference type="ARBA" id="ARBA00004922"/>
    </source>
</evidence>
<evidence type="ECO:0000256" key="1">
    <source>
        <dbReference type="ARBA" id="ARBA00004477"/>
    </source>
</evidence>
<comment type="similarity">
    <text evidence="3 10">Belongs to the ALG6/ALG8 glucosyltransferase family.</text>
</comment>
<dbReference type="GO" id="GO:0042283">
    <property type="term" value="F:dolichyl pyrophosphate Glc1Man9GlcNAc2 alpha-1,3-glucosyltransferase activity"/>
    <property type="evidence" value="ECO:0007669"/>
    <property type="project" value="TreeGrafter"/>
</dbReference>
<feature type="transmembrane region" description="Helical" evidence="10">
    <location>
        <begin position="350"/>
        <end position="367"/>
    </location>
</feature>
<reference evidence="11" key="1">
    <citation type="journal article" date="2023" name="Science">
        <title>Elucidation of the pathway for biosynthesis of saponin adjuvants from the soapbark tree.</title>
        <authorList>
            <person name="Reed J."/>
            <person name="Orme A."/>
            <person name="El-Demerdash A."/>
            <person name="Owen C."/>
            <person name="Martin L.B.B."/>
            <person name="Misra R.C."/>
            <person name="Kikuchi S."/>
            <person name="Rejzek M."/>
            <person name="Martin A.C."/>
            <person name="Harkess A."/>
            <person name="Leebens-Mack J."/>
            <person name="Louveau T."/>
            <person name="Stephenson M.J."/>
            <person name="Osbourn A."/>
        </authorList>
    </citation>
    <scope>NUCLEOTIDE SEQUENCE</scope>
    <source>
        <strain evidence="11">S10</strain>
    </source>
</reference>
<organism evidence="11 12">
    <name type="scientific">Quillaja saponaria</name>
    <name type="common">Soap bark tree</name>
    <dbReference type="NCBI Taxonomy" id="32244"/>
    <lineage>
        <taxon>Eukaryota</taxon>
        <taxon>Viridiplantae</taxon>
        <taxon>Streptophyta</taxon>
        <taxon>Embryophyta</taxon>
        <taxon>Tracheophyta</taxon>
        <taxon>Spermatophyta</taxon>
        <taxon>Magnoliopsida</taxon>
        <taxon>eudicotyledons</taxon>
        <taxon>Gunneridae</taxon>
        <taxon>Pentapetalae</taxon>
        <taxon>rosids</taxon>
        <taxon>fabids</taxon>
        <taxon>Fabales</taxon>
        <taxon>Quillajaceae</taxon>
        <taxon>Quillaja</taxon>
    </lineage>
</organism>
<dbReference type="PROSITE" id="PS51257">
    <property type="entry name" value="PROKAR_LIPOPROTEIN"/>
    <property type="match status" value="1"/>
</dbReference>
<keyword evidence="12" id="KW-1185">Reference proteome</keyword>
<protein>
    <recommendedName>
        <fullName evidence="10">Alpha-1,3-glucosyltransferase</fullName>
        <ecNumber evidence="10">2.4.1.-</ecNumber>
    </recommendedName>
</protein>
<evidence type="ECO:0000256" key="9">
    <source>
        <dbReference type="ARBA" id="ARBA00023136"/>
    </source>
</evidence>
<feature type="transmembrane region" description="Helical" evidence="10">
    <location>
        <begin position="395"/>
        <end position="411"/>
    </location>
</feature>
<evidence type="ECO:0000256" key="7">
    <source>
        <dbReference type="ARBA" id="ARBA00022824"/>
    </source>
</evidence>
<sequence>MEEQKKQKLNDGSSLPSSTWQLWWFFLVASCIKLLLAPSYRSTDFEVHRHWLALTHSLPLSQWYFDETSPWTLDYPPLFAYFERFLSVFSHLIDPQIVHLHKGLNYSSNSVIYFQRITVILSDLCLLYGIHRLTRKLDSRRQNLIWVLVIWSPMLLIVDHVHFQYNGFLLGILLISLSYLEEGKDLMGGFAFAILLCLKHLFAVAAPVYFVYLFRHYCRGGFMRGFSRLLIMGAAVVVVFAVAYGPFLYHGQIEQVISRMFPFGRGLCHAYWAPNFWVFYILSDKVLAFLLRQLGFEIQAPAASFTGGLVGDSSPFSVLPQIMPFTTLIMVLLALSPCLIMAWRKPQPKMITRWVAYAYTCGFLFGWHVHEKASLHFVIPLAIVAVQSLGEARHYFLLSIVSCYSLFPLLFETQEYPIKVLLLLLHSILMWLGFSAQFFETAAAAATATVPRKKRVDNSGPDSSSNAIIEKRGFVIGWVEKSYLVGLAAVEIWGQFLHPLLLGDKLPFVPLMLISIYCAFGIMYSWIWQLRLIVRSLEL</sequence>
<feature type="transmembrane region" description="Helical" evidence="10">
    <location>
        <begin position="21"/>
        <end position="40"/>
    </location>
</feature>
<keyword evidence="7 10" id="KW-0256">Endoplasmic reticulum</keyword>
<keyword evidence="9 10" id="KW-0472">Membrane</keyword>
<feature type="transmembrane region" description="Helical" evidence="10">
    <location>
        <begin position="226"/>
        <end position="249"/>
    </location>
</feature>